<dbReference type="EMBL" id="JAPFFL010000006">
    <property type="protein sequence ID" value="KAJ6721126.1"/>
    <property type="molecule type" value="Genomic_DNA"/>
</dbReference>
<evidence type="ECO:0000313" key="2">
    <source>
        <dbReference type="Proteomes" id="UP001151529"/>
    </source>
</evidence>
<organism evidence="1 2">
    <name type="scientific">Salix viminalis</name>
    <name type="common">Common osier</name>
    <name type="synonym">Basket willow</name>
    <dbReference type="NCBI Taxonomy" id="40686"/>
    <lineage>
        <taxon>Eukaryota</taxon>
        <taxon>Viridiplantae</taxon>
        <taxon>Streptophyta</taxon>
        <taxon>Embryophyta</taxon>
        <taxon>Tracheophyta</taxon>
        <taxon>Spermatophyta</taxon>
        <taxon>Magnoliopsida</taxon>
        <taxon>eudicotyledons</taxon>
        <taxon>Gunneridae</taxon>
        <taxon>Pentapetalae</taxon>
        <taxon>rosids</taxon>
        <taxon>fabids</taxon>
        <taxon>Malpighiales</taxon>
        <taxon>Salicaceae</taxon>
        <taxon>Saliceae</taxon>
        <taxon>Salix</taxon>
    </lineage>
</organism>
<proteinExistence type="predicted"/>
<reference evidence="1" key="1">
    <citation type="submission" date="2022-11" db="EMBL/GenBank/DDBJ databases">
        <authorList>
            <person name="Hyden B.L."/>
            <person name="Feng K."/>
            <person name="Yates T."/>
            <person name="Jawdy S."/>
            <person name="Smart L.B."/>
            <person name="Muchero W."/>
        </authorList>
    </citation>
    <scope>NUCLEOTIDE SEQUENCE</scope>
    <source>
        <tissue evidence="1">Shoot tip</tissue>
    </source>
</reference>
<name>A0A9Q0U0D4_SALVM</name>
<evidence type="ECO:0000313" key="1">
    <source>
        <dbReference type="EMBL" id="KAJ6721126.1"/>
    </source>
</evidence>
<comment type="caution">
    <text evidence="1">The sequence shown here is derived from an EMBL/GenBank/DDBJ whole genome shotgun (WGS) entry which is preliminary data.</text>
</comment>
<dbReference type="Proteomes" id="UP001151529">
    <property type="component" value="Chromosome 10"/>
</dbReference>
<gene>
    <name evidence="1" type="ORF">OIU85_024239</name>
</gene>
<protein>
    <submittedName>
        <fullName evidence="1">Uncharacterized protein</fullName>
    </submittedName>
</protein>
<accession>A0A9Q0U0D4</accession>
<sequence length="75" mass="8515">MNKTFSSTSSMQGSEGTDKFRNTFTASVYRCSIEFQKQASSKVPTIVVVRIQEQAIDMQKEYTSTDEAIDRTIKH</sequence>
<reference evidence="1" key="2">
    <citation type="journal article" date="2023" name="Int. J. Mol. Sci.">
        <title>De Novo Assembly and Annotation of 11 Diverse Shrub Willow (Salix) Genomes Reveals Novel Gene Organization in Sex-Linked Regions.</title>
        <authorList>
            <person name="Hyden B."/>
            <person name="Feng K."/>
            <person name="Yates T.B."/>
            <person name="Jawdy S."/>
            <person name="Cereghino C."/>
            <person name="Smart L.B."/>
            <person name="Muchero W."/>
        </authorList>
    </citation>
    <scope>NUCLEOTIDE SEQUENCE [LARGE SCALE GENOMIC DNA]</scope>
    <source>
        <tissue evidence="1">Shoot tip</tissue>
    </source>
</reference>
<keyword evidence="2" id="KW-1185">Reference proteome</keyword>
<dbReference type="AlphaFoldDB" id="A0A9Q0U0D4"/>